<reference evidence="2 3" key="1">
    <citation type="submission" date="2019-12" db="EMBL/GenBank/DDBJ databases">
        <title>Spirosoma sp. HMF4905 genome sequencing and assembly.</title>
        <authorList>
            <person name="Kang H."/>
            <person name="Cha I."/>
            <person name="Kim H."/>
            <person name="Joh K."/>
        </authorList>
    </citation>
    <scope>NUCLEOTIDE SEQUENCE [LARGE SCALE GENOMIC DNA]</scope>
    <source>
        <strain evidence="2 3">HMF4905</strain>
    </source>
</reference>
<dbReference type="Gene3D" id="3.55.50.10">
    <property type="entry name" value="Baseplate protein-like domains"/>
    <property type="match status" value="1"/>
</dbReference>
<evidence type="ECO:0000259" key="1">
    <source>
        <dbReference type="Pfam" id="PF04717"/>
    </source>
</evidence>
<organism evidence="2 3">
    <name type="scientific">Spirosoma arboris</name>
    <dbReference type="NCBI Taxonomy" id="2682092"/>
    <lineage>
        <taxon>Bacteria</taxon>
        <taxon>Pseudomonadati</taxon>
        <taxon>Bacteroidota</taxon>
        <taxon>Cytophagia</taxon>
        <taxon>Cytophagales</taxon>
        <taxon>Cytophagaceae</taxon>
        <taxon>Spirosoma</taxon>
    </lineage>
</organism>
<dbReference type="AlphaFoldDB" id="A0A7K1SIV4"/>
<dbReference type="SUPFAM" id="SSF69279">
    <property type="entry name" value="Phage tail proteins"/>
    <property type="match status" value="1"/>
</dbReference>
<dbReference type="EMBL" id="WPIN01000011">
    <property type="protein sequence ID" value="MVM33496.1"/>
    <property type="molecule type" value="Genomic_DNA"/>
</dbReference>
<gene>
    <name evidence="2" type="primary">vgrG</name>
    <name evidence="2" type="ORF">GO755_25895</name>
</gene>
<dbReference type="InterPro" id="IPR037026">
    <property type="entry name" value="Vgr_OB-fold_dom_sf"/>
</dbReference>
<dbReference type="NCBIfam" id="TIGR01646">
    <property type="entry name" value="vgr_GE"/>
    <property type="match status" value="1"/>
</dbReference>
<dbReference type="InterPro" id="IPR006531">
    <property type="entry name" value="Gp5/Vgr_OB"/>
</dbReference>
<keyword evidence="3" id="KW-1185">Reference proteome</keyword>
<feature type="domain" description="Gp5/Type VI secretion system Vgr protein OB-fold" evidence="1">
    <location>
        <begin position="380"/>
        <end position="454"/>
    </location>
</feature>
<dbReference type="RefSeq" id="WP_198174932.1">
    <property type="nucleotide sequence ID" value="NZ_WPIN01000011.1"/>
</dbReference>
<protein>
    <submittedName>
        <fullName evidence="2">Type VI secretion system tip protein VgrG</fullName>
    </submittedName>
</protein>
<accession>A0A7K1SIV4</accession>
<name>A0A7K1SIV4_9BACT</name>
<dbReference type="Gene3D" id="2.30.110.50">
    <property type="match status" value="1"/>
</dbReference>
<dbReference type="Pfam" id="PF05954">
    <property type="entry name" value="Phage_GPD"/>
    <property type="match status" value="1"/>
</dbReference>
<comment type="caution">
    <text evidence="2">The sequence shown here is derived from an EMBL/GenBank/DDBJ whole genome shotgun (WGS) entry which is preliminary data.</text>
</comment>
<evidence type="ECO:0000313" key="3">
    <source>
        <dbReference type="Proteomes" id="UP000436006"/>
    </source>
</evidence>
<evidence type="ECO:0000313" key="2">
    <source>
        <dbReference type="EMBL" id="MVM33496.1"/>
    </source>
</evidence>
<sequence length="589" mass="63821">MANNASSSAISTPATPDVCTVKVLVEGTEIPGTIHLASLTIVRDMNRIPSATIHIQDGEASKGTFAVGNEAHFIPGKKIEIKLGYRSNESTVFKGIVIKYSIKIRKNGSFLIVECRHEAVKMTSGLKSAYYENKKDNDILEEIIGRYKLAKEVATTKPNLPEVVQYEATDWDFMLCRAEANGLFVMVEDDKLRIVKPDMGQSPVLNAAFGSTILELDAEIDARLQSPGITTHSWNATDQEMVKVEASEPTTTNTGNLTPTALAGVLGGNAHDLRHGGKLSTPELQAWADGRLLRERLAKVRGRVRFQGTAEVMPGKVIELGGIGDRLQGKVLVTGIWHQFAGGNWETDVQFGLNPEPIAQAYNLRPLPAAGLLPAVSGLQIGVVTKLEGDPDGEDRIKIRLPLVSPQEEGVWARIVTLDAGNNRGTYFRPEVGDEVMVGFLQDDPRYPIVLGMCHSSKKPAPKPPSQTNDEKGYVSREKIKMTFDDGKKTLAFEMPKGNKITLSDNDIKLEDKNGNKITMDSKGITIESDKDLILKAGKNLKIEGMTVEMKAQSSLKAQATGTAELSGANTTVKGNAATVIQGGIVQIN</sequence>
<dbReference type="Proteomes" id="UP000436006">
    <property type="component" value="Unassembled WGS sequence"/>
</dbReference>
<dbReference type="SUPFAM" id="SSF69255">
    <property type="entry name" value="gp5 N-terminal domain-like"/>
    <property type="match status" value="1"/>
</dbReference>
<proteinExistence type="predicted"/>
<dbReference type="InterPro" id="IPR006533">
    <property type="entry name" value="T6SS_Vgr_RhsGE"/>
</dbReference>
<dbReference type="Gene3D" id="2.40.50.230">
    <property type="entry name" value="Gp5 N-terminal domain"/>
    <property type="match status" value="1"/>
</dbReference>
<dbReference type="Pfam" id="PF04717">
    <property type="entry name" value="Phage_base_V"/>
    <property type="match status" value="1"/>
</dbReference>